<feature type="transmembrane region" description="Helical" evidence="1">
    <location>
        <begin position="166"/>
        <end position="191"/>
    </location>
</feature>
<evidence type="ECO:0000313" key="4">
    <source>
        <dbReference type="Proteomes" id="UP000006242"/>
    </source>
</evidence>
<dbReference type="AlphaFoldDB" id="U2E2X7"/>
<keyword evidence="1" id="KW-1133">Transmembrane helix</keyword>
<dbReference type="Proteomes" id="UP000006242">
    <property type="component" value="Unassembled WGS sequence"/>
</dbReference>
<name>U2E2X7_9GAMM</name>
<evidence type="ECO:0000256" key="1">
    <source>
        <dbReference type="SAM" id="Phobius"/>
    </source>
</evidence>
<comment type="caution">
    <text evidence="3">The sequence shown here is derived from an EMBL/GenBank/DDBJ whole genome shotgun (WGS) entry which is preliminary data.</text>
</comment>
<feature type="transmembrane region" description="Helical" evidence="1">
    <location>
        <begin position="53"/>
        <end position="73"/>
    </location>
</feature>
<evidence type="ECO:0000259" key="2">
    <source>
        <dbReference type="Pfam" id="PF13386"/>
    </source>
</evidence>
<gene>
    <name evidence="3" type="ORF">SSPSH_002854</name>
</gene>
<sequence length="244" mass="25136">MNADGLTFAAALIAGLVGSSHCIAMCGGIAIAFGAQSRRRPIVSALLYNTGRITSYTIAGALAGGVGVGLGQLLDPQLLIVILRAIAGAMLVAIGLQIALNWRLLRPIENLGFRLWHRISPAARALIGRRGALPALLLGGLWGWLPCGLVYSILVAATFSGGSVQGAALMLAFGLGTAPALIATGTAASRLQRLTRRPSFRRAGGAFVVLLGVLTALMPWLMHHAPAGGYLNMLGLCGPGETIL</sequence>
<feature type="transmembrane region" description="Helical" evidence="1">
    <location>
        <begin position="203"/>
        <end position="222"/>
    </location>
</feature>
<dbReference type="InterPro" id="IPR039447">
    <property type="entry name" value="UreH-like_TM_dom"/>
</dbReference>
<feature type="transmembrane region" description="Helical" evidence="1">
    <location>
        <begin position="6"/>
        <end position="33"/>
    </location>
</feature>
<feature type="transmembrane region" description="Helical" evidence="1">
    <location>
        <begin position="133"/>
        <end position="154"/>
    </location>
</feature>
<dbReference type="EMBL" id="AFNV02000021">
    <property type="protein sequence ID" value="ERJ18241.1"/>
    <property type="molecule type" value="Genomic_DNA"/>
</dbReference>
<protein>
    <submittedName>
        <fullName evidence="3">Cbb3-type cytochrome oxidase assembly protein disulfide bond oxidoreductase DsbD family protein</fullName>
    </submittedName>
</protein>
<dbReference type="eggNOG" id="COG2836">
    <property type="taxonomic scope" value="Bacteria"/>
</dbReference>
<dbReference type="STRING" id="1033802.SSPSH_002854"/>
<dbReference type="Pfam" id="PF13386">
    <property type="entry name" value="DsbD_2"/>
    <property type="match status" value="1"/>
</dbReference>
<feature type="domain" description="Urease accessory protein UreH-like transmembrane" evidence="2">
    <location>
        <begin position="10"/>
        <end position="213"/>
    </location>
</feature>
<keyword evidence="4" id="KW-1185">Reference proteome</keyword>
<reference evidence="3 4" key="1">
    <citation type="journal article" date="2011" name="J. Bacteriol.">
        <title>Genome sequence of Salinisphaera shabanensis, a gammaproteobacterium from the harsh, variable environment of the brine-seawater interface of the Shaban Deep in the Red Sea.</title>
        <authorList>
            <person name="Antunes A."/>
            <person name="Alam I."/>
            <person name="Bajic V.B."/>
            <person name="Stingl U."/>
        </authorList>
    </citation>
    <scope>NUCLEOTIDE SEQUENCE [LARGE SCALE GENOMIC DNA]</scope>
    <source>
        <strain evidence="3 4">E1L3A</strain>
    </source>
</reference>
<feature type="transmembrane region" description="Helical" evidence="1">
    <location>
        <begin position="79"/>
        <end position="100"/>
    </location>
</feature>
<organism evidence="3 4">
    <name type="scientific">Salinisphaera shabanensis E1L3A</name>
    <dbReference type="NCBI Taxonomy" id="1033802"/>
    <lineage>
        <taxon>Bacteria</taxon>
        <taxon>Pseudomonadati</taxon>
        <taxon>Pseudomonadota</taxon>
        <taxon>Gammaproteobacteria</taxon>
        <taxon>Salinisphaerales</taxon>
        <taxon>Salinisphaeraceae</taxon>
        <taxon>Salinisphaera</taxon>
    </lineage>
</organism>
<dbReference type="RefSeq" id="WP_006915441.1">
    <property type="nucleotide sequence ID" value="NZ_AFNV02000021.1"/>
</dbReference>
<evidence type="ECO:0000313" key="3">
    <source>
        <dbReference type="EMBL" id="ERJ18241.1"/>
    </source>
</evidence>
<dbReference type="PANTHER" id="PTHR42208">
    <property type="entry name" value="HEAVY METAL TRANSPORTER-RELATED"/>
    <property type="match status" value="1"/>
</dbReference>
<reference evidence="3 4" key="2">
    <citation type="journal article" date="2013" name="PLoS ONE">
        <title>INDIGO - INtegrated Data Warehouse of MIcrobial GenOmes with Examples from the Red Sea Extremophiles.</title>
        <authorList>
            <person name="Alam I."/>
            <person name="Antunes A."/>
            <person name="Kamau A.A."/>
            <person name="Ba Alawi W."/>
            <person name="Kalkatawi M."/>
            <person name="Stingl U."/>
            <person name="Bajic V.B."/>
        </authorList>
    </citation>
    <scope>NUCLEOTIDE SEQUENCE [LARGE SCALE GENOMIC DNA]</scope>
    <source>
        <strain evidence="3 4">E1L3A</strain>
    </source>
</reference>
<keyword evidence="1" id="KW-0472">Membrane</keyword>
<proteinExistence type="predicted"/>
<keyword evidence="1" id="KW-0812">Transmembrane</keyword>
<dbReference type="PANTHER" id="PTHR42208:SF1">
    <property type="entry name" value="HEAVY METAL TRANSPORTER"/>
    <property type="match status" value="1"/>
</dbReference>
<accession>U2E2X7</accession>